<comment type="caution">
    <text evidence="2">The sequence shown here is derived from an EMBL/GenBank/DDBJ whole genome shotgun (WGS) entry which is preliminary data.</text>
</comment>
<evidence type="ECO:0000313" key="2">
    <source>
        <dbReference type="EMBL" id="CAE7236636.1"/>
    </source>
</evidence>
<reference evidence="2" key="1">
    <citation type="submission" date="2021-02" db="EMBL/GenBank/DDBJ databases">
        <authorList>
            <person name="Dougan E. K."/>
            <person name="Rhodes N."/>
            <person name="Thang M."/>
            <person name="Chan C."/>
        </authorList>
    </citation>
    <scope>NUCLEOTIDE SEQUENCE</scope>
</reference>
<dbReference type="Gene3D" id="3.30.70.330">
    <property type="match status" value="1"/>
</dbReference>
<proteinExistence type="predicted"/>
<dbReference type="AlphaFoldDB" id="A0A812KV45"/>
<organism evidence="2 3">
    <name type="scientific">Symbiodinium natans</name>
    <dbReference type="NCBI Taxonomy" id="878477"/>
    <lineage>
        <taxon>Eukaryota</taxon>
        <taxon>Sar</taxon>
        <taxon>Alveolata</taxon>
        <taxon>Dinophyceae</taxon>
        <taxon>Suessiales</taxon>
        <taxon>Symbiodiniaceae</taxon>
        <taxon>Symbiodinium</taxon>
    </lineage>
</organism>
<evidence type="ECO:0000313" key="3">
    <source>
        <dbReference type="Proteomes" id="UP000604046"/>
    </source>
</evidence>
<dbReference type="SUPFAM" id="SSF54928">
    <property type="entry name" value="RNA-binding domain, RBD"/>
    <property type="match status" value="1"/>
</dbReference>
<dbReference type="GO" id="GO:0003676">
    <property type="term" value="F:nucleic acid binding"/>
    <property type="evidence" value="ECO:0007669"/>
    <property type="project" value="InterPro"/>
</dbReference>
<dbReference type="InterPro" id="IPR012677">
    <property type="entry name" value="Nucleotide-bd_a/b_plait_sf"/>
</dbReference>
<dbReference type="EMBL" id="CAJNDS010000835">
    <property type="protein sequence ID" value="CAE7236636.1"/>
    <property type="molecule type" value="Genomic_DNA"/>
</dbReference>
<dbReference type="OrthoDB" id="8123449at2759"/>
<keyword evidence="3" id="KW-1185">Reference proteome</keyword>
<dbReference type="InterPro" id="IPR035979">
    <property type="entry name" value="RBD_domain_sf"/>
</dbReference>
<feature type="region of interest" description="Disordered" evidence="1">
    <location>
        <begin position="1"/>
        <end position="109"/>
    </location>
</feature>
<protein>
    <submittedName>
        <fullName evidence="2">Cpox protein</fullName>
    </submittedName>
</protein>
<evidence type="ECO:0000256" key="1">
    <source>
        <dbReference type="SAM" id="MobiDB-lite"/>
    </source>
</evidence>
<dbReference type="Proteomes" id="UP000604046">
    <property type="component" value="Unassembled WGS sequence"/>
</dbReference>
<accession>A0A812KV45</accession>
<feature type="compositionally biased region" description="Basic and acidic residues" evidence="1">
    <location>
        <begin position="33"/>
        <end position="46"/>
    </location>
</feature>
<gene>
    <name evidence="2" type="primary">Cpox</name>
    <name evidence="2" type="ORF">SNAT2548_LOCUS10208</name>
</gene>
<feature type="non-terminal residue" evidence="2">
    <location>
        <position position="1"/>
    </location>
</feature>
<name>A0A812KV45_9DINO</name>
<sequence>MAVQAQWSGDADAREEEWQPWSAEPLEGGGFRHPREPPWRLPHEEDAVANVAPLPAAPAPELPAWNPASGGHISPRQPAEPADPQLPPNLNGRRVFQGSMEPEPPRKRRLLPMCPVPQANIAPVDDGPAGFMDSMELRHPGDVRDFAPELAVEEPEPGPQEAFDHENFEVGDQQQETGFTVLLSELCDMQLVDYAGWPSFFQDMTSSVEEECRKFGEIRNCFPDCGGVHAQVWVCFATEDAAEECCKNMNGATFAGTQIKVEHVDFDGNHESTWS</sequence>